<feature type="domain" description="KATNIP" evidence="3">
    <location>
        <begin position="1020"/>
        <end position="1325"/>
    </location>
</feature>
<reference evidence="4" key="1">
    <citation type="submission" date="2021-01" db="EMBL/GenBank/DDBJ databases">
        <authorList>
            <consortium name="Genoscope - CEA"/>
            <person name="William W."/>
        </authorList>
    </citation>
    <scope>NUCLEOTIDE SEQUENCE</scope>
</reference>
<comment type="caution">
    <text evidence="4">The sequence shown here is derived from an EMBL/GenBank/DDBJ whole genome shotgun (WGS) entry which is preliminary data.</text>
</comment>
<feature type="compositionally biased region" description="Low complexity" evidence="2">
    <location>
        <begin position="1"/>
        <end position="11"/>
    </location>
</feature>
<sequence length="1885" mass="219453">MKPQQKKQQQQLREKGFDTFISGANKDRVNQKIKNQQILKTKNVKKWKDEHSQSQQIGTLDHDDLEVLKKSLVQGNVLSKSQQDLLEKLQKDTPIDHRYDPHFSQLLDSENEEQEEQQIQEEEELCQSEGEEEINNEQVYKDDVDNNKIQIQPIVQQQQPQKVIQVVNLPITKPRPISAISEQQQSQEQQIPQSTKQLSSEIKPPPVTKPENKQYASKPQLRANSVNKQDDIKNDNHSFNQPQTSSSLINKPQEKQKDQLEELFEKIEKLSSDEKQKLIFYLNKNTINLEEQKVKQNIQNEQLQQKVSLDIPIKLQKQQKELQIIENKPKEQVQLSLQQQITNNQPSLQIPQIETKKRNPSINNVIQIQQEFVKEEKAQIILERNTDLLIDKNSQLKMRILSTWGNPSLVGLTEIELYTSDGNKVSLKPYNIKMNNAQSLKMPEILINGKFLTKDAINMWLGSMPDPPKTIEIEISYDDDIILGGIKVYNYNKSLIDSVKGVRDLEVLCRQKGKVISKIVEIKKGTGFEIEDYGTEIPIIDTFKFPTLQNTQSKFAQKLRGQIDQSDVIEKKQEKLDDSKPPPSRKGKGPIVVDIFKGERLDTAKSDKKIEQTQQPIINQSNQQQIIEPRRRRDNPQPTQDYLEETLQYFNITQQGRLKPVQRQDIIEDPAPQPKYEEIDALDFFFKGQQRPNNIQQKPQLSKWEIPSQQQIPQQISQQPERNNYRQQTQENAQLIKDLLNQPLNNQAQVKKVKKQISLPSLPKVRIITIHIHSTWGDKYYVGLNGIEIFNEVGKQIEIQDPYTQVKADPSDINILPEYFNDPRTPDKLVDGVYFTQSDMHVWLSPFQRGKINKITIDLLDKKKISMIRIWNYNKSRIHSFRGAKDISLFFDNQIVFRGDIKKGFGNMNLQRVINQNEQPFELFLFTNEENIISQIAKNDWINTQEFQTIYHDYQNERPNTGNADSEVRPTTSAKVTNLQNEIKQSRKQEQNQQRQEKQQIQRALVNQNSNGITCRFLQIKLLRPWVDQPYIGLTGIDFYGKEGKIQVKNIKSDYQCDGDKGNLLGLINGINVTTNDINMYIVPFQPGRYVTITFTFDIPQLITSIRIWNYNKSQEDTFRGAKFISLLSDQGTISNCVLLKRAPGCDTYDYAQTITIPCKDYVFEETPQVQKQLRCEYEINNLLVGYELKIQLITTYGDIHYIGLNGLEVLDFKGRQIQGNIGAEPSSVRILQSMKGDKRVVENLLDGINETQNDIHMWLAPFTNRCFDHSQDPQINTLYFGSEQPFALGCIIFWNYTKTPTRGVHEIAISLDDYIIYRGYIRQAGNDGNQTVVLFYRDMQLMEKFSGKYYTEFGLKQSAGYKNEEKATRLVQTYALLERPITRVKGSRGIVHYVKKFKPLQMLTIFTPIQSIVHCTLNIHPKNQKTSKTSLLINQSNGLLILKIIYIYRMMMNIQKGSIQPINKLKNFYHCWIIINFIKTYLESFLESQPKQSSHILRKKSTKYYYQQFNRKYHYRKIKKMLGISYDQSSLSIQQERLNQEIQVLNSLTKITEKSTKSILNEFFKIQPNDEQKINIDETWLTMQQQELIIPQLKNKQGLQNLKILKKLVQNHSKEKIKLNLPFHLLKGKTLTNIRNSQNQSRERIHPTQQSSSQQHINKSQEENEFKSFINQKVLAQSKQNKIKVQEIFQNKNHIELNYNIITQGKRSSTHLITSTRSISSEYIKNEKIHLKQLNFNGQDSEVQQKLTNNAIHIPMQSMKQFTIHNDTSPTKKSQQLIQIYSNNFGLKLKTQPKKSPEKQIIFHPSNSYSSTLNNQKSLLQNFEKISPFQKVKMKLENSQQKSKKKKLCNHQNKLQIEDKQYFKVQSNTTAKNKVLAKSIIKNK</sequence>
<feature type="compositionally biased region" description="Basic and acidic residues" evidence="2">
    <location>
        <begin position="596"/>
        <end position="611"/>
    </location>
</feature>
<evidence type="ECO:0000256" key="2">
    <source>
        <dbReference type="SAM" id="MobiDB-lite"/>
    </source>
</evidence>
<feature type="region of interest" description="Disordered" evidence="2">
    <location>
        <begin position="567"/>
        <end position="638"/>
    </location>
</feature>
<feature type="region of interest" description="Disordered" evidence="2">
    <location>
        <begin position="109"/>
        <end position="131"/>
    </location>
</feature>
<dbReference type="InterPro" id="IPR027859">
    <property type="entry name" value="KATNIP_dom"/>
</dbReference>
<evidence type="ECO:0000259" key="3">
    <source>
        <dbReference type="Pfam" id="PF14652"/>
    </source>
</evidence>
<feature type="coiled-coil region" evidence="1">
    <location>
        <begin position="976"/>
        <end position="1007"/>
    </location>
</feature>
<feature type="compositionally biased region" description="Low complexity" evidence="2">
    <location>
        <begin position="180"/>
        <end position="194"/>
    </location>
</feature>
<feature type="region of interest" description="Disordered" evidence="2">
    <location>
        <begin position="41"/>
        <end position="61"/>
    </location>
</feature>
<feature type="domain" description="KATNIP" evidence="3">
    <location>
        <begin position="804"/>
        <end position="956"/>
    </location>
</feature>
<keyword evidence="1" id="KW-0175">Coiled coil</keyword>
<feature type="compositionally biased region" description="Polar residues" evidence="2">
    <location>
        <begin position="1648"/>
        <end position="1659"/>
    </location>
</feature>
<feature type="domain" description="KATNIP" evidence="3">
    <location>
        <begin position="735"/>
        <end position="800"/>
    </location>
</feature>
<dbReference type="OrthoDB" id="304622at2759"/>
<dbReference type="Pfam" id="PF14652">
    <property type="entry name" value="DUF4457"/>
    <property type="match status" value="5"/>
</dbReference>
<evidence type="ECO:0000256" key="1">
    <source>
        <dbReference type="SAM" id="Coils"/>
    </source>
</evidence>
<gene>
    <name evidence="4" type="ORF">PSON_ATCC_30995.1.T0700083</name>
</gene>
<feature type="region of interest" description="Disordered" evidence="2">
    <location>
        <begin position="1"/>
        <end position="28"/>
    </location>
</feature>
<feature type="domain" description="KATNIP" evidence="3">
    <location>
        <begin position="446"/>
        <end position="561"/>
    </location>
</feature>
<evidence type="ECO:0000313" key="4">
    <source>
        <dbReference type="EMBL" id="CAD8098367.1"/>
    </source>
</evidence>
<feature type="compositionally biased region" description="Low complexity" evidence="2">
    <location>
        <begin position="612"/>
        <end position="627"/>
    </location>
</feature>
<dbReference type="EMBL" id="CAJJDN010000070">
    <property type="protein sequence ID" value="CAD8098367.1"/>
    <property type="molecule type" value="Genomic_DNA"/>
</dbReference>
<evidence type="ECO:0000313" key="5">
    <source>
        <dbReference type="Proteomes" id="UP000692954"/>
    </source>
</evidence>
<feature type="region of interest" description="Disordered" evidence="2">
    <location>
        <begin position="1637"/>
        <end position="1663"/>
    </location>
</feature>
<dbReference type="PANTHER" id="PTHR21534:SF0">
    <property type="entry name" value="KATANIN-INTERACTING PROTEIN"/>
    <property type="match status" value="1"/>
</dbReference>
<feature type="compositionally biased region" description="Polar residues" evidence="2">
    <location>
        <begin position="214"/>
        <end position="227"/>
    </location>
</feature>
<dbReference type="InterPro" id="IPR026704">
    <property type="entry name" value="KATNIP"/>
</dbReference>
<proteinExistence type="predicted"/>
<organism evidence="4 5">
    <name type="scientific">Paramecium sonneborni</name>
    <dbReference type="NCBI Taxonomy" id="65129"/>
    <lineage>
        <taxon>Eukaryota</taxon>
        <taxon>Sar</taxon>
        <taxon>Alveolata</taxon>
        <taxon>Ciliophora</taxon>
        <taxon>Intramacronucleata</taxon>
        <taxon>Oligohymenophorea</taxon>
        <taxon>Peniculida</taxon>
        <taxon>Parameciidae</taxon>
        <taxon>Paramecium</taxon>
    </lineage>
</organism>
<protein>
    <recommendedName>
        <fullName evidence="3">KATNIP domain-containing protein</fullName>
    </recommendedName>
</protein>
<name>A0A8S1P5S2_9CILI</name>
<feature type="domain" description="KATNIP" evidence="3">
    <location>
        <begin position="359"/>
        <end position="436"/>
    </location>
</feature>
<dbReference type="PANTHER" id="PTHR21534">
    <property type="entry name" value="KATANIN-INTERACTING PROTEIN"/>
    <property type="match status" value="1"/>
</dbReference>
<feature type="compositionally biased region" description="Basic and acidic residues" evidence="2">
    <location>
        <begin position="568"/>
        <end position="580"/>
    </location>
</feature>
<feature type="region of interest" description="Disordered" evidence="2">
    <location>
        <begin position="180"/>
        <end position="257"/>
    </location>
</feature>
<accession>A0A8S1P5S2</accession>
<feature type="compositionally biased region" description="Polar residues" evidence="2">
    <location>
        <begin position="237"/>
        <end position="250"/>
    </location>
</feature>
<dbReference type="Proteomes" id="UP000692954">
    <property type="component" value="Unassembled WGS sequence"/>
</dbReference>
<keyword evidence="5" id="KW-1185">Reference proteome</keyword>